<keyword evidence="8" id="KW-0732">Signal</keyword>
<evidence type="ECO:0000256" key="7">
    <source>
        <dbReference type="SAM" id="MobiDB-lite"/>
    </source>
</evidence>
<feature type="compositionally biased region" description="Polar residues" evidence="7">
    <location>
        <begin position="344"/>
        <end position="354"/>
    </location>
</feature>
<comment type="subcellular location">
    <subcellularLocation>
        <location evidence="1">Secreted</location>
    </subcellularLocation>
</comment>
<dbReference type="Proteomes" id="UP001266305">
    <property type="component" value="Unassembled WGS sequence"/>
</dbReference>
<name>A0ABQ9VMT6_SAGOE</name>
<dbReference type="EMBL" id="JASSZA010000005">
    <property type="protein sequence ID" value="KAK2110705.1"/>
    <property type="molecule type" value="Genomic_DNA"/>
</dbReference>
<evidence type="ECO:0000256" key="3">
    <source>
        <dbReference type="ARBA" id="ARBA00022525"/>
    </source>
</evidence>
<accession>A0ABQ9VMT6</accession>
<evidence type="ECO:0000256" key="5">
    <source>
        <dbReference type="ARBA" id="ARBA00037168"/>
    </source>
</evidence>
<evidence type="ECO:0000313" key="10">
    <source>
        <dbReference type="Proteomes" id="UP001266305"/>
    </source>
</evidence>
<dbReference type="SMART" id="SM00309">
    <property type="entry name" value="PAH"/>
    <property type="match status" value="1"/>
</dbReference>
<dbReference type="PRINTS" id="PR00278">
    <property type="entry name" value="PANCHORMONE"/>
</dbReference>
<evidence type="ECO:0000256" key="1">
    <source>
        <dbReference type="ARBA" id="ARBA00004613"/>
    </source>
</evidence>
<dbReference type="PANTHER" id="PTHR10533:SF2">
    <property type="entry name" value="PANCREATIC POLYPEPTIDE PROHORMONE"/>
    <property type="match status" value="1"/>
</dbReference>
<evidence type="ECO:0000256" key="8">
    <source>
        <dbReference type="SAM" id="SignalP"/>
    </source>
</evidence>
<gene>
    <name evidence="9" type="ORF">P7K49_010451</name>
</gene>
<dbReference type="Pfam" id="PF00159">
    <property type="entry name" value="Hormone_3"/>
    <property type="match status" value="1"/>
</dbReference>
<proteinExistence type="inferred from homology"/>
<protein>
    <submittedName>
        <fullName evidence="9">Uncharacterized protein</fullName>
    </submittedName>
</protein>
<evidence type="ECO:0000256" key="2">
    <source>
        <dbReference type="ARBA" id="ARBA00010022"/>
    </source>
</evidence>
<feature type="chain" id="PRO_5045947339" evidence="8">
    <location>
        <begin position="20"/>
        <end position="361"/>
    </location>
</feature>
<comment type="similarity">
    <text evidence="2 6">Belongs to the NPY family.</text>
</comment>
<dbReference type="PROSITE" id="PS50276">
    <property type="entry name" value="PANCREATIC_HORMONE_2"/>
    <property type="match status" value="1"/>
</dbReference>
<keyword evidence="10" id="KW-1185">Reference proteome</keyword>
<feature type="signal peptide" evidence="8">
    <location>
        <begin position="1"/>
        <end position="19"/>
    </location>
</feature>
<dbReference type="InterPro" id="IPR001955">
    <property type="entry name" value="Pancreatic_hormone-like"/>
</dbReference>
<comment type="caution">
    <text evidence="9">The sequence shown here is derived from an EMBL/GenBank/DDBJ whole genome shotgun (WGS) entry which is preliminary data.</text>
</comment>
<evidence type="ECO:0000256" key="6">
    <source>
        <dbReference type="RuleBase" id="RU000656"/>
    </source>
</evidence>
<evidence type="ECO:0000313" key="9">
    <source>
        <dbReference type="EMBL" id="KAK2110705.1"/>
    </source>
</evidence>
<comment type="function">
    <text evidence="5">Hormone secreted by pancreatic cells that acts as a regulator of pancreatic and gastrointestinal functions probably by signaling through the G protein-coupled receptor NPY4R2.</text>
</comment>
<keyword evidence="4" id="KW-0027">Amidation</keyword>
<keyword evidence="3" id="KW-0964">Secreted</keyword>
<sequence length="361" mass="38444">MRAPIPFAPLVAFIHPVTSAVSGVFLSSQSACSIPSLPVAIRHVPEGMVLGRMAAARRCLSLLLLSTCVALLLEPLLGAQGAPLEPVYPGDNATPEQMAQYAADLRRYINMLTRPRCVLWSGREISGTWAHPTVLAMPYLQSQPLPGLLLGKQGICAEQTWARVWEKTERGHAGLLRVGLPPCCWPLGAQPYGLVMPPPASDDSMGSASPALPSAPLALAKVCSLLPHRLNKASQSHSLSCVSVDPWWGAAGSTKCKGEKGEGRVEAKGITQKVGGVIRVTQLILSTSYRDNLWPEEGREYSMVFQEACEVAVLSLNLPSSAAADTAPHSPPHGPDENPAPSAPLTSAFLQPGQQKLPHLY</sequence>
<dbReference type="PANTHER" id="PTHR10533">
    <property type="entry name" value="NEUROPEPTIDE Y/PANCREATIC HORMONE/PEPTIDE YY"/>
    <property type="match status" value="1"/>
</dbReference>
<evidence type="ECO:0000256" key="4">
    <source>
        <dbReference type="ARBA" id="ARBA00022815"/>
    </source>
</evidence>
<dbReference type="Gene3D" id="6.10.250.900">
    <property type="match status" value="1"/>
</dbReference>
<feature type="region of interest" description="Disordered" evidence="7">
    <location>
        <begin position="322"/>
        <end position="361"/>
    </location>
</feature>
<organism evidence="9 10">
    <name type="scientific">Saguinus oedipus</name>
    <name type="common">Cotton-top tamarin</name>
    <name type="synonym">Oedipomidas oedipus</name>
    <dbReference type="NCBI Taxonomy" id="9490"/>
    <lineage>
        <taxon>Eukaryota</taxon>
        <taxon>Metazoa</taxon>
        <taxon>Chordata</taxon>
        <taxon>Craniata</taxon>
        <taxon>Vertebrata</taxon>
        <taxon>Euteleostomi</taxon>
        <taxon>Mammalia</taxon>
        <taxon>Eutheria</taxon>
        <taxon>Euarchontoglires</taxon>
        <taxon>Primates</taxon>
        <taxon>Haplorrhini</taxon>
        <taxon>Platyrrhini</taxon>
        <taxon>Cebidae</taxon>
        <taxon>Callitrichinae</taxon>
        <taxon>Saguinus</taxon>
    </lineage>
</organism>
<dbReference type="CDD" id="cd00126">
    <property type="entry name" value="PAH"/>
    <property type="match status" value="1"/>
</dbReference>
<reference evidence="9 10" key="1">
    <citation type="submission" date="2023-05" db="EMBL/GenBank/DDBJ databases">
        <title>B98-5 Cell Line De Novo Hybrid Assembly: An Optical Mapping Approach.</title>
        <authorList>
            <person name="Kananen K."/>
            <person name="Auerbach J.A."/>
            <person name="Kautto E."/>
            <person name="Blachly J.S."/>
        </authorList>
    </citation>
    <scope>NUCLEOTIDE SEQUENCE [LARGE SCALE GENOMIC DNA]</scope>
    <source>
        <strain evidence="9">B95-8</strain>
        <tissue evidence="9">Cell line</tissue>
    </source>
</reference>